<evidence type="ECO:0000313" key="10">
    <source>
        <dbReference type="Proteomes" id="UP001147747"/>
    </source>
</evidence>
<dbReference type="PANTHER" id="PTHR30096">
    <property type="entry name" value="4,5-DOPA DIOXYGENASE EXTRADIOL-LIKE PROTEIN"/>
    <property type="match status" value="1"/>
</dbReference>
<dbReference type="GO" id="GO:0016702">
    <property type="term" value="F:oxidoreductase activity, acting on single donors with incorporation of molecular oxygen, incorporation of two atoms of oxygen"/>
    <property type="evidence" value="ECO:0007669"/>
    <property type="project" value="UniProtKB-ARBA"/>
</dbReference>
<name>A0A9W9WA29_9EURO</name>
<dbReference type="GO" id="GO:0008270">
    <property type="term" value="F:zinc ion binding"/>
    <property type="evidence" value="ECO:0007669"/>
    <property type="project" value="InterPro"/>
</dbReference>
<evidence type="ECO:0000256" key="1">
    <source>
        <dbReference type="ARBA" id="ARBA00001947"/>
    </source>
</evidence>
<feature type="compositionally biased region" description="Low complexity" evidence="6">
    <location>
        <begin position="1"/>
        <end position="18"/>
    </location>
</feature>
<comment type="cofactor">
    <cofactor evidence="1">
        <name>Zn(2+)</name>
        <dbReference type="ChEBI" id="CHEBI:29105"/>
    </cofactor>
</comment>
<keyword evidence="3" id="KW-0479">Metal-binding</keyword>
<evidence type="ECO:0000256" key="6">
    <source>
        <dbReference type="SAM" id="MobiDB-lite"/>
    </source>
</evidence>
<protein>
    <recommendedName>
        <fullName evidence="8">Extradiol ring-cleavage dioxygenase class III enzyme subunit B domain-containing protein</fullName>
    </recommendedName>
</protein>
<dbReference type="InterPro" id="IPR004183">
    <property type="entry name" value="Xdiol_dOase_suB"/>
</dbReference>
<dbReference type="RefSeq" id="XP_056493372.1">
    <property type="nucleotide sequence ID" value="XM_056627577.1"/>
</dbReference>
<keyword evidence="4" id="KW-0862">Zinc</keyword>
<dbReference type="GO" id="GO:0008198">
    <property type="term" value="F:ferrous iron binding"/>
    <property type="evidence" value="ECO:0007669"/>
    <property type="project" value="InterPro"/>
</dbReference>
<dbReference type="AlphaFoldDB" id="A0A9W9WA29"/>
<gene>
    <name evidence="9" type="ORF">N7509_002940</name>
</gene>
<dbReference type="Proteomes" id="UP001147747">
    <property type="component" value="Unassembled WGS sequence"/>
</dbReference>
<dbReference type="CDD" id="cd07363">
    <property type="entry name" value="45_DOPA_Dioxygenase"/>
    <property type="match status" value="1"/>
</dbReference>
<keyword evidence="7" id="KW-0812">Transmembrane</keyword>
<sequence>MSSEHQQQSHHSSHQQQHTVPVTSYTPSRKILLSLFALVVAVLIAALIDPANLYILRRFSSRVVRSATTVTASATGSNVKADTKIKSGSSSIMKTPVYFLSHGGPNVMYETGHPAYKKLGSIGKEITTKVKPDAVVVFSAHWQGGRDEIYVNTAEMTDLIYDFYGFPDHYYDEKYPNVGSRKVADQVLAALSDAGIEAKGVKRGLDHGVWASFKCAFEPETNPLNVPIVQVSLFNSEDPDQHYRLGQAVSHLREKNILIIVSGMSVHNLRDLRFTRGGNAPPLPYAVSFDEALKEAVVSDPVERQGKMAKLLDRPDARQAHPSFDHLLPIHVGAGAAGDDLGKRLWTLPEGSMSWAQFRFGDVNASSSL</sequence>
<proteinExistence type="inferred from homology"/>
<dbReference type="SUPFAM" id="SSF53213">
    <property type="entry name" value="LigB-like"/>
    <property type="match status" value="1"/>
</dbReference>
<keyword evidence="7" id="KW-0472">Membrane</keyword>
<dbReference type="EMBL" id="JAPZBU010000004">
    <property type="protein sequence ID" value="KAJ5409057.1"/>
    <property type="molecule type" value="Genomic_DNA"/>
</dbReference>
<keyword evidence="7" id="KW-1133">Transmembrane helix</keyword>
<accession>A0A9W9WA29</accession>
<evidence type="ECO:0000259" key="8">
    <source>
        <dbReference type="Pfam" id="PF02900"/>
    </source>
</evidence>
<dbReference type="OrthoDB" id="7396853at2759"/>
<dbReference type="PANTHER" id="PTHR30096:SF0">
    <property type="entry name" value="4,5-DOPA DIOXYGENASE EXTRADIOL-LIKE PROTEIN"/>
    <property type="match status" value="1"/>
</dbReference>
<organism evidence="9 10">
    <name type="scientific">Penicillium cosmopolitanum</name>
    <dbReference type="NCBI Taxonomy" id="1131564"/>
    <lineage>
        <taxon>Eukaryota</taxon>
        <taxon>Fungi</taxon>
        <taxon>Dikarya</taxon>
        <taxon>Ascomycota</taxon>
        <taxon>Pezizomycotina</taxon>
        <taxon>Eurotiomycetes</taxon>
        <taxon>Eurotiomycetidae</taxon>
        <taxon>Eurotiales</taxon>
        <taxon>Aspergillaceae</taxon>
        <taxon>Penicillium</taxon>
    </lineage>
</organism>
<keyword evidence="10" id="KW-1185">Reference proteome</keyword>
<feature type="region of interest" description="Disordered" evidence="6">
    <location>
        <begin position="1"/>
        <end position="21"/>
    </location>
</feature>
<dbReference type="Gene3D" id="3.40.830.10">
    <property type="entry name" value="LigB-like"/>
    <property type="match status" value="1"/>
</dbReference>
<evidence type="ECO:0000256" key="4">
    <source>
        <dbReference type="ARBA" id="ARBA00022833"/>
    </source>
</evidence>
<evidence type="ECO:0000256" key="5">
    <source>
        <dbReference type="ARBA" id="ARBA00023002"/>
    </source>
</evidence>
<evidence type="ECO:0000256" key="7">
    <source>
        <dbReference type="SAM" id="Phobius"/>
    </source>
</evidence>
<reference evidence="9" key="2">
    <citation type="journal article" date="2023" name="IMA Fungus">
        <title>Comparative genomic study of the Penicillium genus elucidates a diverse pangenome and 15 lateral gene transfer events.</title>
        <authorList>
            <person name="Petersen C."/>
            <person name="Sorensen T."/>
            <person name="Nielsen M.R."/>
            <person name="Sondergaard T.E."/>
            <person name="Sorensen J.L."/>
            <person name="Fitzpatrick D.A."/>
            <person name="Frisvad J.C."/>
            <person name="Nielsen K.L."/>
        </authorList>
    </citation>
    <scope>NUCLEOTIDE SEQUENCE</scope>
    <source>
        <strain evidence="9">IBT 29677</strain>
    </source>
</reference>
<evidence type="ECO:0000256" key="3">
    <source>
        <dbReference type="ARBA" id="ARBA00022723"/>
    </source>
</evidence>
<dbReference type="InterPro" id="IPR014436">
    <property type="entry name" value="Extradiol_dOase_DODA"/>
</dbReference>
<dbReference type="Pfam" id="PF02900">
    <property type="entry name" value="LigB"/>
    <property type="match status" value="1"/>
</dbReference>
<comment type="caution">
    <text evidence="9">The sequence shown here is derived from an EMBL/GenBank/DDBJ whole genome shotgun (WGS) entry which is preliminary data.</text>
</comment>
<comment type="similarity">
    <text evidence="2">Belongs to the DODA-type extradiol aromatic ring-opening dioxygenase family.</text>
</comment>
<evidence type="ECO:0000313" key="9">
    <source>
        <dbReference type="EMBL" id="KAJ5409057.1"/>
    </source>
</evidence>
<feature type="transmembrane region" description="Helical" evidence="7">
    <location>
        <begin position="31"/>
        <end position="56"/>
    </location>
</feature>
<dbReference type="GeneID" id="81366557"/>
<reference evidence="9" key="1">
    <citation type="submission" date="2022-12" db="EMBL/GenBank/DDBJ databases">
        <authorList>
            <person name="Petersen C."/>
        </authorList>
    </citation>
    <scope>NUCLEOTIDE SEQUENCE</scope>
    <source>
        <strain evidence="9">IBT 29677</strain>
    </source>
</reference>
<feature type="domain" description="Extradiol ring-cleavage dioxygenase class III enzyme subunit B" evidence="8">
    <location>
        <begin position="97"/>
        <end position="340"/>
    </location>
</feature>
<evidence type="ECO:0000256" key="2">
    <source>
        <dbReference type="ARBA" id="ARBA00007581"/>
    </source>
</evidence>
<keyword evidence="5" id="KW-0560">Oxidoreductase</keyword>